<feature type="signal peptide" evidence="5">
    <location>
        <begin position="1"/>
        <end position="28"/>
    </location>
</feature>
<dbReference type="OrthoDB" id="5781878at2759"/>
<feature type="disulfide bond" evidence="4">
    <location>
        <begin position="62"/>
        <end position="123"/>
    </location>
</feature>
<evidence type="ECO:0000313" key="7">
    <source>
        <dbReference type="Proteomes" id="UP000838756"/>
    </source>
</evidence>
<dbReference type="GO" id="GO:0004222">
    <property type="term" value="F:metalloendopeptidase activity"/>
    <property type="evidence" value="ECO:0007669"/>
    <property type="project" value="TreeGrafter"/>
</dbReference>
<organism evidence="6 7">
    <name type="scientific">Pararge aegeria aegeria</name>
    <dbReference type="NCBI Taxonomy" id="348720"/>
    <lineage>
        <taxon>Eukaryota</taxon>
        <taxon>Metazoa</taxon>
        <taxon>Ecdysozoa</taxon>
        <taxon>Arthropoda</taxon>
        <taxon>Hexapoda</taxon>
        <taxon>Insecta</taxon>
        <taxon>Pterygota</taxon>
        <taxon>Neoptera</taxon>
        <taxon>Endopterygota</taxon>
        <taxon>Lepidoptera</taxon>
        <taxon>Glossata</taxon>
        <taxon>Ditrysia</taxon>
        <taxon>Papilionoidea</taxon>
        <taxon>Nymphalidae</taxon>
        <taxon>Satyrinae</taxon>
        <taxon>Satyrini</taxon>
        <taxon>Parargina</taxon>
        <taxon>Pararge</taxon>
    </lineage>
</organism>
<dbReference type="GO" id="GO:0005576">
    <property type="term" value="C:extracellular region"/>
    <property type="evidence" value="ECO:0007669"/>
    <property type="project" value="UniProtKB-SubCell"/>
</dbReference>
<dbReference type="InterPro" id="IPR050439">
    <property type="entry name" value="ADAMTS_ADAMTS-like"/>
</dbReference>
<dbReference type="Gene3D" id="2.20.100.10">
    <property type="entry name" value="Thrombospondin type-1 (TSP1) repeat"/>
    <property type="match status" value="1"/>
</dbReference>
<reference evidence="6" key="1">
    <citation type="submission" date="2022-03" db="EMBL/GenBank/DDBJ databases">
        <authorList>
            <person name="Lindestad O."/>
        </authorList>
    </citation>
    <scope>NUCLEOTIDE SEQUENCE</scope>
</reference>
<evidence type="ECO:0000256" key="3">
    <source>
        <dbReference type="ARBA" id="ARBA00023157"/>
    </source>
</evidence>
<accession>A0A8S4SF47</accession>
<comment type="subcellular location">
    <subcellularLocation>
        <location evidence="1">Secreted</location>
    </subcellularLocation>
</comment>
<dbReference type="GO" id="GO:0006508">
    <property type="term" value="P:proteolysis"/>
    <property type="evidence" value="ECO:0007669"/>
    <property type="project" value="TreeGrafter"/>
</dbReference>
<dbReference type="PANTHER" id="PTHR13723">
    <property type="entry name" value="ADAMTS A DISINTEGRIN AND METALLOPROTEASE WITH THROMBOSPONDIN MOTIFS PROTEASE"/>
    <property type="match status" value="1"/>
</dbReference>
<evidence type="ECO:0000256" key="1">
    <source>
        <dbReference type="ARBA" id="ARBA00004613"/>
    </source>
</evidence>
<evidence type="ECO:0000256" key="4">
    <source>
        <dbReference type="PIRSR" id="PIRSR613273-3"/>
    </source>
</evidence>
<dbReference type="GO" id="GO:0030198">
    <property type="term" value="P:extracellular matrix organization"/>
    <property type="evidence" value="ECO:0007669"/>
    <property type="project" value="InterPro"/>
</dbReference>
<dbReference type="PANTHER" id="PTHR13723:SF316">
    <property type="entry name" value="LONELY HEART, ISOFORM A"/>
    <property type="match status" value="1"/>
</dbReference>
<dbReference type="PROSITE" id="PS50092">
    <property type="entry name" value="TSP1"/>
    <property type="match status" value="1"/>
</dbReference>
<comment type="caution">
    <text evidence="6">The sequence shown here is derived from an EMBL/GenBank/DDBJ whole genome shotgun (WGS) entry which is preliminary data.</text>
</comment>
<feature type="disulfide bond" evidence="4">
    <location>
        <begin position="58"/>
        <end position="118"/>
    </location>
</feature>
<dbReference type="InterPro" id="IPR000884">
    <property type="entry name" value="TSP1_rpt"/>
</dbReference>
<dbReference type="InterPro" id="IPR036383">
    <property type="entry name" value="TSP1_rpt_sf"/>
</dbReference>
<dbReference type="SMART" id="SM00209">
    <property type="entry name" value="TSP1"/>
    <property type="match status" value="1"/>
</dbReference>
<dbReference type="InterPro" id="IPR013273">
    <property type="entry name" value="ADAMTS/ADAMTS-like"/>
</dbReference>
<dbReference type="SUPFAM" id="SSF82895">
    <property type="entry name" value="TSP-1 type 1 repeat"/>
    <property type="match status" value="1"/>
</dbReference>
<evidence type="ECO:0000313" key="6">
    <source>
        <dbReference type="EMBL" id="CAH2264368.1"/>
    </source>
</evidence>
<dbReference type="GO" id="GO:0031012">
    <property type="term" value="C:extracellular matrix"/>
    <property type="evidence" value="ECO:0007669"/>
    <property type="project" value="TreeGrafter"/>
</dbReference>
<keyword evidence="5" id="KW-0732">Signal</keyword>
<dbReference type="EMBL" id="CAKXAJ010026254">
    <property type="protein sequence ID" value="CAH2264368.1"/>
    <property type="molecule type" value="Genomic_DNA"/>
</dbReference>
<dbReference type="PRINTS" id="PR01857">
    <property type="entry name" value="ADAMTSFAMILY"/>
</dbReference>
<keyword evidence="7" id="KW-1185">Reference proteome</keyword>
<dbReference type="Pfam" id="PF00090">
    <property type="entry name" value="TSP_1"/>
    <property type="match status" value="1"/>
</dbReference>
<feature type="chain" id="PRO_5035860534" evidence="5">
    <location>
        <begin position="29"/>
        <end position="260"/>
    </location>
</feature>
<dbReference type="Proteomes" id="UP000838756">
    <property type="component" value="Unassembled WGS sequence"/>
</dbReference>
<dbReference type="AlphaFoldDB" id="A0A8S4SF47"/>
<feature type="disulfide bond" evidence="4">
    <location>
        <begin position="73"/>
        <end position="108"/>
    </location>
</feature>
<evidence type="ECO:0000256" key="2">
    <source>
        <dbReference type="ARBA" id="ARBA00022525"/>
    </source>
</evidence>
<keyword evidence="2" id="KW-0964">Secreted</keyword>
<keyword evidence="3 4" id="KW-1015">Disulfide bond</keyword>
<evidence type="ECO:0000256" key="5">
    <source>
        <dbReference type="SAM" id="SignalP"/>
    </source>
</evidence>
<sequence>MERRKDFMWRKQPFWLLVVMQQIILTTAANVTTDSPQGSEDATRELFAWSSWGTWSPCSRTCGGGVSVQERQCLSRSRDQATPIASPNTTLDTPTIRVRVTRQTSQDCLGISKRYHECNTAPCVTGGSDMRADQCSSYDRRPFRGRFYTWVPYVDGDSPCMLNCRPLGQHFYASLSLVADGTPCTKPGYRAICVQGSCRVLTVDKNTLCDHPYSDRGCCRWRLRKYYRTKKVLNAAKEVFTSKKLHQTSFAYYKAITMVQ</sequence>
<name>A0A8S4SF47_9NEOP</name>
<gene>
    <name evidence="6" type="primary">jg18435</name>
    <name evidence="6" type="ORF">PAEG_LOCUS24595</name>
</gene>
<proteinExistence type="predicted"/>
<protein>
    <submittedName>
        <fullName evidence="6">Jg18435 protein</fullName>
    </submittedName>
</protein>